<feature type="chain" id="PRO_5006399222" evidence="3">
    <location>
        <begin position="20"/>
        <end position="800"/>
    </location>
</feature>
<dbReference type="AlphaFoldDB" id="A0A0R0MAP0"/>
<keyword evidence="1" id="KW-0175">Coiled coil</keyword>
<accession>A0A0R0MAP0</accession>
<feature type="signal peptide" evidence="3">
    <location>
        <begin position="1"/>
        <end position="19"/>
    </location>
</feature>
<organism evidence="4 5">
    <name type="scientific">Pseudoloma neurophilia</name>
    <dbReference type="NCBI Taxonomy" id="146866"/>
    <lineage>
        <taxon>Eukaryota</taxon>
        <taxon>Fungi</taxon>
        <taxon>Fungi incertae sedis</taxon>
        <taxon>Microsporidia</taxon>
        <taxon>Pseudoloma</taxon>
    </lineage>
</organism>
<feature type="compositionally biased region" description="Polar residues" evidence="2">
    <location>
        <begin position="168"/>
        <end position="177"/>
    </location>
</feature>
<evidence type="ECO:0000256" key="3">
    <source>
        <dbReference type="SAM" id="SignalP"/>
    </source>
</evidence>
<evidence type="ECO:0000256" key="1">
    <source>
        <dbReference type="SAM" id="Coils"/>
    </source>
</evidence>
<proteinExistence type="predicted"/>
<name>A0A0R0MAP0_9MICR</name>
<evidence type="ECO:0000313" key="4">
    <source>
        <dbReference type="EMBL" id="KRH95307.1"/>
    </source>
</evidence>
<protein>
    <submittedName>
        <fullName evidence="4">Pyrimidine 5'-nucleotidase</fullName>
    </submittedName>
</protein>
<comment type="caution">
    <text evidence="4">The sequence shown here is derived from an EMBL/GenBank/DDBJ whole genome shotgun (WGS) entry which is preliminary data.</text>
</comment>
<feature type="compositionally biased region" description="Low complexity" evidence="2">
    <location>
        <begin position="258"/>
        <end position="277"/>
    </location>
</feature>
<sequence>MFIAGYIIFCFCHLSSCAAAWFNPKAPVCKRQFLRRNGAISELDQKPLEEIFEINDQPARFTFPRRYHHLQLAQNPSILKAEITRNKSQNTTKSKMDLFVGNSSKSERNTNQISKEIKRINKNKNNLRVIIPENINNTNFEKTCTENEPKQFDFKIYDKQKPNEMTEDVSQNMNENPLKSDMDKKTASKPSENQGNSGTSSENQNNSKTSAENQGNLGTTSENQSNSGTTSENQSNSGTTSENQSNSGTTSENQSNLGTSSENQSNSGTSSENQNNSKTSSENQSNSGTSAENQSNSDKITKDIEIKLHDLDTVLKKITASLTKKEDLILQREKGLRKRKFAIDENFKAIAAQEQVLKQKKEQLETLTKDNSEETKFKAKKQNLIDDLAALEEEKKILEENLNIIKNHNSDLNEQLEVIVIMKVKIEDEISNLEQQIEEAENTIFDLDNLKDDELIKKDNLSEERVKLEEFKKNLKAKTDELDDLIVKNEKLYEENVQKEKLLADLNTEIALKETERDQKLQDLEKETALIQQARSNGTLELVMDKNEIETLKLNQLIYDFQSPMLVFDIDCFLTTSDVLNEEASLYEKYLINLGITNIDIANMILQELDIKYIKIFLDKNGINLTVDDFIKNFDNNLAFEILKSLDINMAENLIQNYFKSVPVDHLNDHLFNLVDYKTLITKDPKLCDLIKTTTLQKFIFTNYPLKRINNILEACDLQSTFDVLMYTDQSKEKFCHIPENESFECFEAIISNLNRNDVIYFTRSTAAAEKAQQFGWTAVDCSSVDFVTTLSAKIDELTK</sequence>
<dbReference type="VEuPathDB" id="MicrosporidiaDB:M153_100067921"/>
<dbReference type="Proteomes" id="UP000051530">
    <property type="component" value="Unassembled WGS sequence"/>
</dbReference>
<feature type="compositionally biased region" description="Basic and acidic residues" evidence="2">
    <location>
        <begin position="151"/>
        <end position="164"/>
    </location>
</feature>
<feature type="coiled-coil region" evidence="1">
    <location>
        <begin position="350"/>
        <end position="537"/>
    </location>
</feature>
<keyword evidence="5" id="KW-1185">Reference proteome</keyword>
<reference evidence="4 5" key="1">
    <citation type="submission" date="2015-07" db="EMBL/GenBank/DDBJ databases">
        <title>The genome of Pseudoloma neurophilia, a relevant intracellular parasite of the zebrafish.</title>
        <authorList>
            <person name="Ndikumana S."/>
            <person name="Pelin A."/>
            <person name="Sanders J."/>
            <person name="Corradi N."/>
        </authorList>
    </citation>
    <scope>NUCLEOTIDE SEQUENCE [LARGE SCALE GENOMIC DNA]</scope>
    <source>
        <strain evidence="4 5">MK1</strain>
    </source>
</reference>
<dbReference type="EMBL" id="LGUB01000001">
    <property type="protein sequence ID" value="KRH95307.1"/>
    <property type="molecule type" value="Genomic_DNA"/>
</dbReference>
<gene>
    <name evidence="4" type="ORF">M153_100067921</name>
</gene>
<evidence type="ECO:0000256" key="2">
    <source>
        <dbReference type="SAM" id="MobiDB-lite"/>
    </source>
</evidence>
<evidence type="ECO:0000313" key="5">
    <source>
        <dbReference type="Proteomes" id="UP000051530"/>
    </source>
</evidence>
<keyword evidence="3" id="KW-0732">Signal</keyword>
<feature type="region of interest" description="Disordered" evidence="2">
    <location>
        <begin position="151"/>
        <end position="298"/>
    </location>
</feature>
<feature type="compositionally biased region" description="Polar residues" evidence="2">
    <location>
        <begin position="278"/>
        <end position="298"/>
    </location>
</feature>
<feature type="compositionally biased region" description="Polar residues" evidence="2">
    <location>
        <begin position="188"/>
        <end position="257"/>
    </location>
</feature>